<evidence type="ECO:0000313" key="2">
    <source>
        <dbReference type="Proteomes" id="UP000247284"/>
    </source>
</evidence>
<sequence length="273" mass="29216">MPPFAPAATVTGPGRTPLPFGAFSVLTLRENSNDVWINGVQWETLTCEPAGVISDFNCDVEEVLGLPRSLDKLAAPYAQASAFSVYGHYQCSAVGRMGMQTYASEQAREHLALREEAAVETAAEALIRSGGALLAGPTTPWQLIAALEQYHAEQTGSQGILWVSRRLATLLGDDGDLSERGGQLRTTLRTPVIAATGVADNFIGITSNPVAYRGQVEDYSNRPYNLMDRGQNNILAIAERDYLIGFEDCGLAYAEATLPAVTVTPPSTNPPAE</sequence>
<keyword evidence="2" id="KW-1185">Reference proteome</keyword>
<gene>
    <name evidence="1" type="primary">59</name>
    <name evidence="1" type="ORF">PBI_HENDRIX_59</name>
</gene>
<reference evidence="2" key="1">
    <citation type="submission" date="2018-04" db="EMBL/GenBank/DDBJ databases">
        <authorList>
            <person name="Go L.Y."/>
            <person name="Mitchell J.A."/>
        </authorList>
    </citation>
    <scope>NUCLEOTIDE SEQUENCE [LARGE SCALE GENOMIC DNA]</scope>
</reference>
<dbReference type="Proteomes" id="UP000247284">
    <property type="component" value="Segment"/>
</dbReference>
<dbReference type="KEGG" id="vg:54992526"/>
<dbReference type="GeneID" id="54992526"/>
<name>A0A2U8UU86_9CAUD</name>
<dbReference type="EMBL" id="MH183162">
    <property type="protein sequence ID" value="AWN07730.1"/>
    <property type="molecule type" value="Genomic_DNA"/>
</dbReference>
<dbReference type="RefSeq" id="YP_009801997.1">
    <property type="nucleotide sequence ID" value="NC_047977.1"/>
</dbReference>
<organism evidence="1 2">
    <name type="scientific">Microbacterium phage Hendrix</name>
    <dbReference type="NCBI Taxonomy" id="2182341"/>
    <lineage>
        <taxon>Viruses</taxon>
        <taxon>Duplodnaviria</taxon>
        <taxon>Heunggongvirae</taxon>
        <taxon>Uroviricota</taxon>
        <taxon>Caudoviricetes</taxon>
        <taxon>Rogerhendrixvirus</taxon>
        <taxon>Rogerhendrixvirus hendrix</taxon>
    </lineage>
</organism>
<proteinExistence type="predicted"/>
<protein>
    <submittedName>
        <fullName evidence="1">Uncharacterized protein</fullName>
    </submittedName>
</protein>
<evidence type="ECO:0000313" key="1">
    <source>
        <dbReference type="EMBL" id="AWN07730.1"/>
    </source>
</evidence>
<accession>A0A2U8UU86</accession>